<dbReference type="Proteomes" id="UP001597083">
    <property type="component" value="Unassembled WGS sequence"/>
</dbReference>
<sequence>VGVDLSPAACAEAEKAVTAAGLQERIQVVLGDAGDLAGISTIGDVQLVVTFFLLHEILAGGRDVLVGYLAGMSKALPAGANLLVAEVEPPQGGGGPDKPFTAEFTYLHAMMRQVLLGPDEWSSVLEEGGFTVREVLRTSMPGCILLLAENTGV</sequence>
<organism evidence="1 2">
    <name type="scientific">Actinomadura adrarensis</name>
    <dbReference type="NCBI Taxonomy" id="1819600"/>
    <lineage>
        <taxon>Bacteria</taxon>
        <taxon>Bacillati</taxon>
        <taxon>Actinomycetota</taxon>
        <taxon>Actinomycetes</taxon>
        <taxon>Streptosporangiales</taxon>
        <taxon>Thermomonosporaceae</taxon>
        <taxon>Actinomadura</taxon>
    </lineage>
</organism>
<keyword evidence="2" id="KW-1185">Reference proteome</keyword>
<feature type="non-terminal residue" evidence="1">
    <location>
        <position position="1"/>
    </location>
</feature>
<protein>
    <recommendedName>
        <fullName evidence="3">Class I SAM-dependent methyltransferase</fullName>
    </recommendedName>
</protein>
<comment type="caution">
    <text evidence="1">The sequence shown here is derived from an EMBL/GenBank/DDBJ whole genome shotgun (WGS) entry which is preliminary data.</text>
</comment>
<dbReference type="SUPFAM" id="SSF53335">
    <property type="entry name" value="S-adenosyl-L-methionine-dependent methyltransferases"/>
    <property type="match status" value="1"/>
</dbReference>
<proteinExistence type="predicted"/>
<evidence type="ECO:0008006" key="3">
    <source>
        <dbReference type="Google" id="ProtNLM"/>
    </source>
</evidence>
<dbReference type="Gene3D" id="3.40.50.150">
    <property type="entry name" value="Vaccinia Virus protein VP39"/>
    <property type="match status" value="1"/>
</dbReference>
<reference evidence="2" key="1">
    <citation type="journal article" date="2019" name="Int. J. Syst. Evol. Microbiol.">
        <title>The Global Catalogue of Microorganisms (GCM) 10K type strain sequencing project: providing services to taxonomists for standard genome sequencing and annotation.</title>
        <authorList>
            <consortium name="The Broad Institute Genomics Platform"/>
            <consortium name="The Broad Institute Genome Sequencing Center for Infectious Disease"/>
            <person name="Wu L."/>
            <person name="Ma J."/>
        </authorList>
    </citation>
    <scope>NUCLEOTIDE SEQUENCE [LARGE SCALE GENOMIC DNA]</scope>
    <source>
        <strain evidence="2">JCM 31696</strain>
    </source>
</reference>
<accession>A0ABW3CE86</accession>
<dbReference type="InterPro" id="IPR029063">
    <property type="entry name" value="SAM-dependent_MTases_sf"/>
</dbReference>
<name>A0ABW3CE86_9ACTN</name>
<evidence type="ECO:0000313" key="1">
    <source>
        <dbReference type="EMBL" id="MFD0852240.1"/>
    </source>
</evidence>
<gene>
    <name evidence="1" type="ORF">ACFQ07_08405</name>
</gene>
<dbReference type="EMBL" id="JBHTIR010001184">
    <property type="protein sequence ID" value="MFD0852240.1"/>
    <property type="molecule type" value="Genomic_DNA"/>
</dbReference>
<evidence type="ECO:0000313" key="2">
    <source>
        <dbReference type="Proteomes" id="UP001597083"/>
    </source>
</evidence>